<evidence type="ECO:0000256" key="1">
    <source>
        <dbReference type="SAM" id="Coils"/>
    </source>
</evidence>
<organism evidence="3 4">
    <name type="scientific">Symbiodinium natans</name>
    <dbReference type="NCBI Taxonomy" id="878477"/>
    <lineage>
        <taxon>Eukaryota</taxon>
        <taxon>Sar</taxon>
        <taxon>Alveolata</taxon>
        <taxon>Dinophyceae</taxon>
        <taxon>Suessiales</taxon>
        <taxon>Symbiodiniaceae</taxon>
        <taxon>Symbiodinium</taxon>
    </lineage>
</organism>
<reference evidence="3" key="1">
    <citation type="submission" date="2021-02" db="EMBL/GenBank/DDBJ databases">
        <authorList>
            <person name="Dougan E. K."/>
            <person name="Rhodes N."/>
            <person name="Thang M."/>
            <person name="Chan C."/>
        </authorList>
    </citation>
    <scope>NUCLEOTIDE SEQUENCE</scope>
</reference>
<sequence length="821" mass="93052">MPSLVSAILGSFAAARPPPRRAGETFDEQLSRAFGDSEESQGSRQRGRYKTSATVAQRREWLKALQTLREQRQAAGHQGLGPALSEFIWREWPATRENRQEYERVRKMCYNLLNEETWRRLSTPKALASQGSDRKRRRVCGGGRRPLAEDVSFELYQWFIDTATSMQLSRVQNIKGRVTSRMLELQAKVILQDLQEVLQLRREAGEWDGGIDAFPKIDLNWVARWRKRQRVSWRCKTVCYKVSRAKLKARLGVLWRNCIRLLALHRHFFGPDRLRFRSYDQKPMWFNSVGSSKTLAVKGAKDVAVRENFHATRCRFTAMTKSVDKVASETMQDVRARSSNTGDPRSIAILFKADEGSRVKAALEVPEATLVQTAPKGSYRVPQVLEFLKWDLGKPGRDDGSQCEVVVLDWFSAHLDPEVDALIKERGHVPLKLGGGSTPWVAVLDTHCHAAFQKNYEAAEQHDAAVQLRCGRTLPCTSRQTVLTRAVACWRDLNHARFSEVGWKADGFTLALDGSEDSCISRVCRPFWEELEMPQVREQLLLEVAEAVESGQIRSWWQYSELLEDYDAHEGLQEGLECNPEALLEEHEDAEAEDGAATPQNMSDEELPEESVAVPLQVDPVSEASAQIATENDGSHMEALLSMREQAKAVEDMATIRFLDQRIADVSKLQSRPSSGISVHLRQKAIERKQQEAAARCQQEAERQPLRALQQEERTAKMKLEAAKAEKSVAQASAQQKLEEARAAREALQAAAKQAAEEERLCRLHFAARLANHALYFAKWKPCQDELRKLETLLARACAEKQGEKTLPVPCFWERCRRGLS</sequence>
<feature type="region of interest" description="Disordered" evidence="2">
    <location>
        <begin position="587"/>
        <end position="610"/>
    </location>
</feature>
<protein>
    <submittedName>
        <fullName evidence="3">Pip protein</fullName>
    </submittedName>
</protein>
<dbReference type="Proteomes" id="UP000604046">
    <property type="component" value="Unassembled WGS sequence"/>
</dbReference>
<gene>
    <name evidence="3" type="primary">pip</name>
    <name evidence="3" type="ORF">SNAT2548_LOCUS28666</name>
</gene>
<evidence type="ECO:0000313" key="3">
    <source>
        <dbReference type="EMBL" id="CAE7511985.1"/>
    </source>
</evidence>
<comment type="caution">
    <text evidence="3">The sequence shown here is derived from an EMBL/GenBank/DDBJ whole genome shotgun (WGS) entry which is preliminary data.</text>
</comment>
<evidence type="ECO:0000256" key="2">
    <source>
        <dbReference type="SAM" id="MobiDB-lite"/>
    </source>
</evidence>
<dbReference type="AlphaFoldDB" id="A0A812T8G0"/>
<dbReference type="OrthoDB" id="2426885at2759"/>
<keyword evidence="4" id="KW-1185">Reference proteome</keyword>
<proteinExistence type="predicted"/>
<feature type="coiled-coil region" evidence="1">
    <location>
        <begin position="706"/>
        <end position="761"/>
    </location>
</feature>
<name>A0A812T8G0_9DINO</name>
<dbReference type="EMBL" id="CAJNDS010002524">
    <property type="protein sequence ID" value="CAE7511985.1"/>
    <property type="molecule type" value="Genomic_DNA"/>
</dbReference>
<evidence type="ECO:0000313" key="4">
    <source>
        <dbReference type="Proteomes" id="UP000604046"/>
    </source>
</evidence>
<keyword evidence="1" id="KW-0175">Coiled coil</keyword>
<accession>A0A812T8G0</accession>